<evidence type="ECO:0000313" key="3">
    <source>
        <dbReference type="Proteomes" id="UP000193648"/>
    </source>
</evidence>
<feature type="compositionally biased region" description="Polar residues" evidence="1">
    <location>
        <begin position="147"/>
        <end position="160"/>
    </location>
</feature>
<protein>
    <submittedName>
        <fullName evidence="2">Uncharacterized protein</fullName>
    </submittedName>
</protein>
<dbReference type="EMBL" id="MCFF01000064">
    <property type="protein sequence ID" value="ORZ00009.1"/>
    <property type="molecule type" value="Genomic_DNA"/>
</dbReference>
<dbReference type="RefSeq" id="XP_021876050.1">
    <property type="nucleotide sequence ID" value="XM_022019963.1"/>
</dbReference>
<keyword evidence="3" id="KW-1185">Reference proteome</keyword>
<feature type="compositionally biased region" description="Low complexity" evidence="1">
    <location>
        <begin position="107"/>
        <end position="128"/>
    </location>
</feature>
<evidence type="ECO:0000256" key="1">
    <source>
        <dbReference type="SAM" id="MobiDB-lite"/>
    </source>
</evidence>
<sequence length="233" mass="24656">MQQDPSSSWNKPLLYRNKSAATTSTTTAATATTPTVSSTAAAAVVVAVATNSTATSTGSTSGSSALPPSIHSRSPASTPCLTSSHVRPNTNRHADVLAIHPSFDLSIPSSSDSGHSLSSPPSSPTSSSDHQDSINAIVAYQHEHETTLQNDTTSPSSQGKRSADWLPYNTTVTVSLRELRDLGTESRSSLDHDLESDNDVEMRQDAPTSKNNKSNDDNNRSSNNSTVKQIQDY</sequence>
<dbReference type="OrthoDB" id="10669996at2759"/>
<accession>A0A1Y2G7F3</accession>
<feature type="region of interest" description="Disordered" evidence="1">
    <location>
        <begin position="146"/>
        <end position="165"/>
    </location>
</feature>
<name>A0A1Y2G7F3_9FUNG</name>
<proteinExistence type="predicted"/>
<organism evidence="2 3">
    <name type="scientific">Lobosporangium transversale</name>
    <dbReference type="NCBI Taxonomy" id="64571"/>
    <lineage>
        <taxon>Eukaryota</taxon>
        <taxon>Fungi</taxon>
        <taxon>Fungi incertae sedis</taxon>
        <taxon>Mucoromycota</taxon>
        <taxon>Mortierellomycotina</taxon>
        <taxon>Mortierellomycetes</taxon>
        <taxon>Mortierellales</taxon>
        <taxon>Mortierellaceae</taxon>
        <taxon>Lobosporangium</taxon>
    </lineage>
</organism>
<dbReference type="Proteomes" id="UP000193648">
    <property type="component" value="Unassembled WGS sequence"/>
</dbReference>
<dbReference type="AlphaFoldDB" id="A0A1Y2G7F3"/>
<feature type="compositionally biased region" description="Low complexity" evidence="1">
    <location>
        <begin position="52"/>
        <end position="65"/>
    </location>
</feature>
<dbReference type="GeneID" id="33561807"/>
<feature type="region of interest" description="Disordered" evidence="1">
    <location>
        <begin position="107"/>
        <end position="131"/>
    </location>
</feature>
<reference evidence="2 3" key="1">
    <citation type="submission" date="2016-07" db="EMBL/GenBank/DDBJ databases">
        <title>Pervasive Adenine N6-methylation of Active Genes in Fungi.</title>
        <authorList>
            <consortium name="DOE Joint Genome Institute"/>
            <person name="Mondo S.J."/>
            <person name="Dannebaum R.O."/>
            <person name="Kuo R.C."/>
            <person name="Labutti K."/>
            <person name="Haridas S."/>
            <person name="Kuo A."/>
            <person name="Salamov A."/>
            <person name="Ahrendt S.R."/>
            <person name="Lipzen A."/>
            <person name="Sullivan W."/>
            <person name="Andreopoulos W.B."/>
            <person name="Clum A."/>
            <person name="Lindquist E."/>
            <person name="Daum C."/>
            <person name="Ramamoorthy G.K."/>
            <person name="Gryganskyi A."/>
            <person name="Culley D."/>
            <person name="Magnuson J.K."/>
            <person name="James T.Y."/>
            <person name="O'Malley M.A."/>
            <person name="Stajich J.E."/>
            <person name="Spatafora J.W."/>
            <person name="Visel A."/>
            <person name="Grigoriev I.V."/>
        </authorList>
    </citation>
    <scope>NUCLEOTIDE SEQUENCE [LARGE SCALE GENOMIC DNA]</scope>
    <source>
        <strain evidence="2 3">NRRL 3116</strain>
    </source>
</reference>
<comment type="caution">
    <text evidence="2">The sequence shown here is derived from an EMBL/GenBank/DDBJ whole genome shotgun (WGS) entry which is preliminary data.</text>
</comment>
<feature type="compositionally biased region" description="Basic and acidic residues" evidence="1">
    <location>
        <begin position="184"/>
        <end position="204"/>
    </location>
</feature>
<feature type="region of interest" description="Disordered" evidence="1">
    <location>
        <begin position="184"/>
        <end position="233"/>
    </location>
</feature>
<feature type="compositionally biased region" description="Polar residues" evidence="1">
    <location>
        <begin position="1"/>
        <end position="10"/>
    </location>
</feature>
<gene>
    <name evidence="2" type="ORF">BCR41DRAFT_211540</name>
</gene>
<feature type="region of interest" description="Disordered" evidence="1">
    <location>
        <begin position="52"/>
        <end position="88"/>
    </location>
</feature>
<feature type="region of interest" description="Disordered" evidence="1">
    <location>
        <begin position="1"/>
        <end position="36"/>
    </location>
</feature>
<feature type="compositionally biased region" description="Low complexity" evidence="1">
    <location>
        <begin position="19"/>
        <end position="36"/>
    </location>
</feature>
<feature type="compositionally biased region" description="Polar residues" evidence="1">
    <location>
        <begin position="71"/>
        <end position="88"/>
    </location>
</feature>
<evidence type="ECO:0000313" key="2">
    <source>
        <dbReference type="EMBL" id="ORZ00009.1"/>
    </source>
</evidence>
<dbReference type="InParanoid" id="A0A1Y2G7F3"/>